<organism evidence="2 3">
    <name type="scientific">Nostoc spongiaeforme FACHB-130</name>
    <dbReference type="NCBI Taxonomy" id="1357510"/>
    <lineage>
        <taxon>Bacteria</taxon>
        <taxon>Bacillati</taxon>
        <taxon>Cyanobacteriota</taxon>
        <taxon>Cyanophyceae</taxon>
        <taxon>Nostocales</taxon>
        <taxon>Nostocaceae</taxon>
        <taxon>Nostoc</taxon>
    </lineage>
</organism>
<accession>A0ABR8G3P1</accession>
<evidence type="ECO:0000259" key="1">
    <source>
        <dbReference type="Pfam" id="PF18480"/>
    </source>
</evidence>
<gene>
    <name evidence="2" type="ORF">H6G74_26150</name>
</gene>
<dbReference type="InterPro" id="IPR041049">
    <property type="entry name" value="DUF5615"/>
</dbReference>
<keyword evidence="3" id="KW-1185">Reference proteome</keyword>
<evidence type="ECO:0000313" key="2">
    <source>
        <dbReference type="EMBL" id="MBD2597779.1"/>
    </source>
</evidence>
<dbReference type="EMBL" id="JACJTB010000050">
    <property type="protein sequence ID" value="MBD2597779.1"/>
    <property type="molecule type" value="Genomic_DNA"/>
</dbReference>
<feature type="domain" description="DUF5615" evidence="1">
    <location>
        <begin position="1"/>
        <end position="109"/>
    </location>
</feature>
<dbReference type="RefSeq" id="WP_190970412.1">
    <property type="nucleotide sequence ID" value="NZ_JACJTB010000050.1"/>
</dbReference>
<sequence length="120" mass="13726">MKFLADMGISLRTISWLRSGGYDVVHLRDEGLQRLPDNEILIKARTERRILLTVDLDFAQLLAVSGDNLPSVILFRLGNENYDVINERLTQVLRECQEDLEAGSIISVSNETFRVRRLPI</sequence>
<name>A0ABR8G3P1_9NOSO</name>
<comment type="caution">
    <text evidence="2">The sequence shown here is derived from an EMBL/GenBank/DDBJ whole genome shotgun (WGS) entry which is preliminary data.</text>
</comment>
<dbReference type="Pfam" id="PF18480">
    <property type="entry name" value="DUF5615"/>
    <property type="match status" value="1"/>
</dbReference>
<evidence type="ECO:0000313" key="3">
    <source>
        <dbReference type="Proteomes" id="UP000603457"/>
    </source>
</evidence>
<dbReference type="Proteomes" id="UP000603457">
    <property type="component" value="Unassembled WGS sequence"/>
</dbReference>
<proteinExistence type="predicted"/>
<reference evidence="2 3" key="1">
    <citation type="journal article" date="2020" name="ISME J.">
        <title>Comparative genomics reveals insights into cyanobacterial evolution and habitat adaptation.</title>
        <authorList>
            <person name="Chen M.Y."/>
            <person name="Teng W.K."/>
            <person name="Zhao L."/>
            <person name="Hu C.X."/>
            <person name="Zhou Y.K."/>
            <person name="Han B.P."/>
            <person name="Song L.R."/>
            <person name="Shu W.S."/>
        </authorList>
    </citation>
    <scope>NUCLEOTIDE SEQUENCE [LARGE SCALE GENOMIC DNA]</scope>
    <source>
        <strain evidence="2 3">FACHB-130</strain>
    </source>
</reference>
<protein>
    <submittedName>
        <fullName evidence="2">DUF5615 family PIN-like protein</fullName>
    </submittedName>
</protein>